<dbReference type="Proteomes" id="UP000807115">
    <property type="component" value="Chromosome 3"/>
</dbReference>
<evidence type="ECO:0000313" key="2">
    <source>
        <dbReference type="Proteomes" id="UP000807115"/>
    </source>
</evidence>
<reference evidence="1" key="2">
    <citation type="submission" date="2020-10" db="EMBL/GenBank/DDBJ databases">
        <authorList>
            <person name="Cooper E.A."/>
            <person name="Brenton Z.W."/>
            <person name="Flinn B.S."/>
            <person name="Jenkins J."/>
            <person name="Shu S."/>
            <person name="Flowers D."/>
            <person name="Luo F."/>
            <person name="Wang Y."/>
            <person name="Xia P."/>
            <person name="Barry K."/>
            <person name="Daum C."/>
            <person name="Lipzen A."/>
            <person name="Yoshinaga Y."/>
            <person name="Schmutz J."/>
            <person name="Saski C."/>
            <person name="Vermerris W."/>
            <person name="Kresovich S."/>
        </authorList>
    </citation>
    <scope>NUCLEOTIDE SEQUENCE</scope>
</reference>
<protein>
    <submittedName>
        <fullName evidence="1">Uncharacterized protein</fullName>
    </submittedName>
</protein>
<dbReference type="AlphaFoldDB" id="A0A921UP75"/>
<sequence length="62" mass="7188">MEMECAARRTVRTMTKWTRRCLPARRFDLAKPGLLCLSTTGGRREMDGCYRVVLVLDSCQYD</sequence>
<proteinExistence type="predicted"/>
<accession>A0A921UP75</accession>
<reference evidence="1" key="1">
    <citation type="journal article" date="2019" name="BMC Genomics">
        <title>A new reference genome for Sorghum bicolor reveals high levels of sequence similarity between sweet and grain genotypes: implications for the genetics of sugar metabolism.</title>
        <authorList>
            <person name="Cooper E.A."/>
            <person name="Brenton Z.W."/>
            <person name="Flinn B.S."/>
            <person name="Jenkins J."/>
            <person name="Shu S."/>
            <person name="Flowers D."/>
            <person name="Luo F."/>
            <person name="Wang Y."/>
            <person name="Xia P."/>
            <person name="Barry K."/>
            <person name="Daum C."/>
            <person name="Lipzen A."/>
            <person name="Yoshinaga Y."/>
            <person name="Schmutz J."/>
            <person name="Saski C."/>
            <person name="Vermerris W."/>
            <person name="Kresovich S."/>
        </authorList>
    </citation>
    <scope>NUCLEOTIDE SEQUENCE</scope>
</reference>
<dbReference type="EMBL" id="CM027682">
    <property type="protein sequence ID" value="KAG0536741.1"/>
    <property type="molecule type" value="Genomic_DNA"/>
</dbReference>
<comment type="caution">
    <text evidence="1">The sequence shown here is derived from an EMBL/GenBank/DDBJ whole genome shotgun (WGS) entry which is preliminary data.</text>
</comment>
<evidence type="ECO:0000313" key="1">
    <source>
        <dbReference type="EMBL" id="KAG0536741.1"/>
    </source>
</evidence>
<name>A0A921UP75_SORBI</name>
<gene>
    <name evidence="1" type="ORF">BDA96_03G089800</name>
</gene>
<organism evidence="1 2">
    <name type="scientific">Sorghum bicolor</name>
    <name type="common">Sorghum</name>
    <name type="synonym">Sorghum vulgare</name>
    <dbReference type="NCBI Taxonomy" id="4558"/>
    <lineage>
        <taxon>Eukaryota</taxon>
        <taxon>Viridiplantae</taxon>
        <taxon>Streptophyta</taxon>
        <taxon>Embryophyta</taxon>
        <taxon>Tracheophyta</taxon>
        <taxon>Spermatophyta</taxon>
        <taxon>Magnoliopsida</taxon>
        <taxon>Liliopsida</taxon>
        <taxon>Poales</taxon>
        <taxon>Poaceae</taxon>
        <taxon>PACMAD clade</taxon>
        <taxon>Panicoideae</taxon>
        <taxon>Andropogonodae</taxon>
        <taxon>Andropogoneae</taxon>
        <taxon>Sorghinae</taxon>
        <taxon>Sorghum</taxon>
    </lineage>
</organism>